<evidence type="ECO:0000313" key="4">
    <source>
        <dbReference type="Proteomes" id="UP000806542"/>
    </source>
</evidence>
<evidence type="ECO:0000313" key="3">
    <source>
        <dbReference type="EMBL" id="MBE5040752.1"/>
    </source>
</evidence>
<dbReference type="Gene3D" id="1.20.120.1220">
    <property type="match status" value="1"/>
</dbReference>
<dbReference type="AlphaFoldDB" id="A0A9D5R983"/>
<protein>
    <submittedName>
        <fullName evidence="3">Prepilin peptidase</fullName>
    </submittedName>
</protein>
<keyword evidence="1" id="KW-0812">Transmembrane</keyword>
<keyword evidence="1" id="KW-1133">Transmembrane helix</keyword>
<accession>A0A9D5R983</accession>
<dbReference type="Proteomes" id="UP000806542">
    <property type="component" value="Unassembled WGS sequence"/>
</dbReference>
<feature type="transmembrane region" description="Helical" evidence="1">
    <location>
        <begin position="43"/>
        <end position="59"/>
    </location>
</feature>
<gene>
    <name evidence="3" type="ORF">INF28_09805</name>
</gene>
<keyword evidence="1" id="KW-0472">Membrane</keyword>
<keyword evidence="4" id="KW-1185">Reference proteome</keyword>
<feature type="transmembrane region" description="Helical" evidence="1">
    <location>
        <begin position="71"/>
        <end position="100"/>
    </location>
</feature>
<dbReference type="GO" id="GO:0004190">
    <property type="term" value="F:aspartic-type endopeptidase activity"/>
    <property type="evidence" value="ECO:0007669"/>
    <property type="project" value="InterPro"/>
</dbReference>
<reference evidence="3" key="1">
    <citation type="submission" date="2020-10" db="EMBL/GenBank/DDBJ databases">
        <title>ChiBAC.</title>
        <authorList>
            <person name="Zenner C."/>
            <person name="Hitch T.C.A."/>
            <person name="Clavel T."/>
        </authorList>
    </citation>
    <scope>NUCLEOTIDE SEQUENCE</scope>
    <source>
        <strain evidence="3">DSM 107454</strain>
    </source>
</reference>
<proteinExistence type="predicted"/>
<dbReference type="GO" id="GO:0016020">
    <property type="term" value="C:membrane"/>
    <property type="evidence" value="ECO:0007669"/>
    <property type="project" value="InterPro"/>
</dbReference>
<name>A0A9D5R983_9FIRM</name>
<feature type="transmembrane region" description="Helical" evidence="1">
    <location>
        <begin position="106"/>
        <end position="124"/>
    </location>
</feature>
<comment type="caution">
    <text evidence="3">The sequence shown here is derived from an EMBL/GenBank/DDBJ whole genome shotgun (WGS) entry which is preliminary data.</text>
</comment>
<dbReference type="InterPro" id="IPR000045">
    <property type="entry name" value="Prepilin_IV_endopep_pep"/>
</dbReference>
<sequence>MLTILLLTAGYIDWRYRKIPLAMILLLLLYALLWSPVSFYERITGFFVGAIPAFCLAAATDKIKGGDVKFLTALGAAAGMTCFVQTLLFTTLYAVVYTMISEKKSVPLAFCVLLGWLTLKCVMVRV</sequence>
<feature type="transmembrane region" description="Helical" evidence="1">
    <location>
        <begin position="21"/>
        <end position="37"/>
    </location>
</feature>
<dbReference type="RefSeq" id="WP_226393307.1">
    <property type="nucleotide sequence ID" value="NZ_JADCKB010000022.1"/>
</dbReference>
<evidence type="ECO:0000256" key="1">
    <source>
        <dbReference type="SAM" id="Phobius"/>
    </source>
</evidence>
<dbReference type="EMBL" id="JADCKB010000022">
    <property type="protein sequence ID" value="MBE5040752.1"/>
    <property type="molecule type" value="Genomic_DNA"/>
</dbReference>
<evidence type="ECO:0000259" key="2">
    <source>
        <dbReference type="Pfam" id="PF01478"/>
    </source>
</evidence>
<feature type="domain" description="Prepilin type IV endopeptidase peptidase" evidence="2">
    <location>
        <begin position="2"/>
        <end position="98"/>
    </location>
</feature>
<organism evidence="3 4">
    <name type="scientific">Ructibacterium gallinarum</name>
    <dbReference type="NCBI Taxonomy" id="2779355"/>
    <lineage>
        <taxon>Bacteria</taxon>
        <taxon>Bacillati</taxon>
        <taxon>Bacillota</taxon>
        <taxon>Clostridia</taxon>
        <taxon>Eubacteriales</taxon>
        <taxon>Oscillospiraceae</taxon>
        <taxon>Ructibacterium</taxon>
    </lineage>
</organism>
<dbReference type="Pfam" id="PF01478">
    <property type="entry name" value="Peptidase_A24"/>
    <property type="match status" value="1"/>
</dbReference>